<comment type="caution">
    <text evidence="1">The sequence shown here is derived from an EMBL/GenBank/DDBJ whole genome shotgun (WGS) entry which is preliminary data.</text>
</comment>
<dbReference type="InterPro" id="IPR036890">
    <property type="entry name" value="HATPase_C_sf"/>
</dbReference>
<dbReference type="Proteomes" id="UP000051643">
    <property type="component" value="Unassembled WGS sequence"/>
</dbReference>
<keyword evidence="2" id="KW-1185">Reference proteome</keyword>
<evidence type="ECO:0000313" key="1">
    <source>
        <dbReference type="EMBL" id="KRG30039.1"/>
    </source>
</evidence>
<name>A0A0Q9ZMH1_9FLAO</name>
<evidence type="ECO:0000313" key="2">
    <source>
        <dbReference type="Proteomes" id="UP000051643"/>
    </source>
</evidence>
<accession>A0A0Q9ZMH1</accession>
<dbReference type="STRING" id="270918.APR42_14825"/>
<dbReference type="EMBL" id="LKTP01000003">
    <property type="protein sequence ID" value="KRG30039.1"/>
    <property type="molecule type" value="Genomic_DNA"/>
</dbReference>
<dbReference type="AlphaFoldDB" id="A0A0Q9ZMH1"/>
<dbReference type="OrthoDB" id="2041081at2"/>
<proteinExistence type="predicted"/>
<sequence>MIPHSSTNLRNRVNKLYLPKTKALYPLFEVISNSIHAIQERKNEIGDDFNGEIIIKSIRNGDEETLKQISDIEEYPINSFEITDNGIGLNDANLKSFAEFDSEKKAEIGGKGVGRLICLKAFSKLVIESTYKQNGHYKTRTFNYKKSKNGFDDYKDELAEHSNLGTQALLSSYDRKYEKFVPKSLMEIARQIVTHFQLYFIQGFEPTIIIKNQDETEINLTKLFNREFEKEILQDSFEISNQTFKIFISKSHKAQSHKIHYCAHERNVKDEGLSKHLEDLKYRIRNEEYEEGFYFQVFVVGDYLNKNVNEARTSFNFSTDEDDEELDFEEITLSKIRKSTIQSIENLLSEFLQKVRKDKLDGYFPIIKEEFPNYSSVINYNMEKVKKLPLGLSKHELDLKLYEIESEWKMEVKKEGIDLISKEKDITQLDDYKKLYDKFLTEFNEIGQSDLARYIVHRRSVIDLLERLIELNHEDKFANEDIVHSLFFPIKETSDTVSAEKQNLWLLDERLTFNSLLASDKLFKQVEDLNSDSAKRMDLIVKQGEVFENATLFSENKYPFESFTIVEFKRPERDDYKQGDRKKDPVKQVRTYIQEIVSGKEKIKGKRVEANRNTPFYCYIVADKTPSLEEIMEYESFIPTPDGLGYFRFYQTTNSTAYIEVLPFQKILKDARKRNKILFDSLKLS</sequence>
<dbReference type="SUPFAM" id="SSF55874">
    <property type="entry name" value="ATPase domain of HSP90 chaperone/DNA topoisomerase II/histidine kinase"/>
    <property type="match status" value="1"/>
</dbReference>
<dbReference type="RefSeq" id="WP_057481059.1">
    <property type="nucleotide sequence ID" value="NZ_BMWR01000008.1"/>
</dbReference>
<protein>
    <submittedName>
        <fullName evidence="1">Uncharacterized protein</fullName>
    </submittedName>
</protein>
<gene>
    <name evidence="1" type="ORF">APR42_14825</name>
</gene>
<organism evidence="1 2">
    <name type="scientific">Salegentibacter mishustinae</name>
    <dbReference type="NCBI Taxonomy" id="270918"/>
    <lineage>
        <taxon>Bacteria</taxon>
        <taxon>Pseudomonadati</taxon>
        <taxon>Bacteroidota</taxon>
        <taxon>Flavobacteriia</taxon>
        <taxon>Flavobacteriales</taxon>
        <taxon>Flavobacteriaceae</taxon>
        <taxon>Salegentibacter</taxon>
    </lineage>
</organism>
<dbReference type="Gene3D" id="3.30.565.10">
    <property type="entry name" value="Histidine kinase-like ATPase, C-terminal domain"/>
    <property type="match status" value="1"/>
</dbReference>
<reference evidence="1" key="1">
    <citation type="submission" date="2015-10" db="EMBL/GenBank/DDBJ databases">
        <title>Draft genome sequence of Salegentibacter mishustinae KCTC 12263.</title>
        <authorList>
            <person name="Lin W."/>
            <person name="Zheng Q."/>
        </authorList>
    </citation>
    <scope>NUCLEOTIDE SEQUENCE [LARGE SCALE GENOMIC DNA]</scope>
    <source>
        <strain evidence="1">KCTC 12263</strain>
    </source>
</reference>